<evidence type="ECO:0000259" key="13">
    <source>
        <dbReference type="PROSITE" id="PS51384"/>
    </source>
</evidence>
<evidence type="ECO:0000256" key="7">
    <source>
        <dbReference type="ARBA" id="ARBA00023002"/>
    </source>
</evidence>
<comment type="caution">
    <text evidence="14">The sequence shown here is derived from an EMBL/GenBank/DDBJ whole genome shotgun (WGS) entry which is preliminary data.</text>
</comment>
<dbReference type="GO" id="GO:0015677">
    <property type="term" value="P:copper ion import"/>
    <property type="evidence" value="ECO:0007669"/>
    <property type="project" value="TreeGrafter"/>
</dbReference>
<evidence type="ECO:0000256" key="3">
    <source>
        <dbReference type="ARBA" id="ARBA00022448"/>
    </source>
</evidence>
<dbReference type="EMBL" id="AZGY01000002">
    <property type="protein sequence ID" value="OAA32323.1"/>
    <property type="molecule type" value="Genomic_DNA"/>
</dbReference>
<feature type="signal peptide" evidence="12">
    <location>
        <begin position="1"/>
        <end position="27"/>
    </location>
</feature>
<organism evidence="14 15">
    <name type="scientific">Moelleriella libera RCEF 2490</name>
    <dbReference type="NCBI Taxonomy" id="1081109"/>
    <lineage>
        <taxon>Eukaryota</taxon>
        <taxon>Fungi</taxon>
        <taxon>Dikarya</taxon>
        <taxon>Ascomycota</taxon>
        <taxon>Pezizomycotina</taxon>
        <taxon>Sordariomycetes</taxon>
        <taxon>Hypocreomycetidae</taxon>
        <taxon>Hypocreales</taxon>
        <taxon>Clavicipitaceae</taxon>
        <taxon>Moelleriella</taxon>
    </lineage>
</organism>
<keyword evidence="15" id="KW-1185">Reference proteome</keyword>
<feature type="transmembrane region" description="Helical" evidence="11">
    <location>
        <begin position="240"/>
        <end position="261"/>
    </location>
</feature>
<dbReference type="OrthoDB" id="167398at2759"/>
<dbReference type="Pfam" id="PF08022">
    <property type="entry name" value="FAD_binding_8"/>
    <property type="match status" value="1"/>
</dbReference>
<comment type="similarity">
    <text evidence="2">Belongs to the ferric reductase (FRE) family.</text>
</comment>
<name>A0A166UBX9_9HYPO</name>
<evidence type="ECO:0000256" key="4">
    <source>
        <dbReference type="ARBA" id="ARBA00022692"/>
    </source>
</evidence>
<keyword evidence="6 11" id="KW-1133">Transmembrane helix</keyword>
<dbReference type="InterPro" id="IPR013130">
    <property type="entry name" value="Fe3_Rdtase_TM_dom"/>
</dbReference>
<proteinExistence type="inferred from homology"/>
<dbReference type="Pfam" id="PF08030">
    <property type="entry name" value="NAD_binding_6"/>
    <property type="match status" value="1"/>
</dbReference>
<dbReference type="STRING" id="1081109.A0A166UBX9"/>
<dbReference type="PANTHER" id="PTHR32361">
    <property type="entry name" value="FERRIC/CUPRIC REDUCTASE TRANSMEMBRANE COMPONENT"/>
    <property type="match status" value="1"/>
</dbReference>
<keyword evidence="12" id="KW-0732">Signal</keyword>
<comment type="subcellular location">
    <subcellularLocation>
        <location evidence="1">Membrane</location>
        <topology evidence="1">Multi-pass membrane protein</topology>
    </subcellularLocation>
</comment>
<evidence type="ECO:0000256" key="1">
    <source>
        <dbReference type="ARBA" id="ARBA00004141"/>
    </source>
</evidence>
<evidence type="ECO:0000256" key="6">
    <source>
        <dbReference type="ARBA" id="ARBA00022989"/>
    </source>
</evidence>
<keyword evidence="7" id="KW-0560">Oxidoreductase</keyword>
<dbReference type="InterPro" id="IPR051410">
    <property type="entry name" value="Ferric/Cupric_Reductase"/>
</dbReference>
<evidence type="ECO:0000313" key="15">
    <source>
        <dbReference type="Proteomes" id="UP000078544"/>
    </source>
</evidence>
<gene>
    <name evidence="14" type="ORF">AAL_01655</name>
</gene>
<feature type="transmembrane region" description="Helical" evidence="11">
    <location>
        <begin position="357"/>
        <end position="379"/>
    </location>
</feature>
<dbReference type="GO" id="GO:0000293">
    <property type="term" value="F:ferric-chelate reductase activity"/>
    <property type="evidence" value="ECO:0007669"/>
    <property type="project" value="UniProtKB-ARBA"/>
</dbReference>
<dbReference type="GO" id="GO:0006826">
    <property type="term" value="P:iron ion transport"/>
    <property type="evidence" value="ECO:0007669"/>
    <property type="project" value="TreeGrafter"/>
</dbReference>
<dbReference type="InterPro" id="IPR039261">
    <property type="entry name" value="FNR_nucleotide-bd"/>
</dbReference>
<keyword evidence="9 11" id="KW-0472">Membrane</keyword>
<evidence type="ECO:0000313" key="14">
    <source>
        <dbReference type="EMBL" id="OAA32323.1"/>
    </source>
</evidence>
<evidence type="ECO:0000256" key="2">
    <source>
        <dbReference type="ARBA" id="ARBA00006278"/>
    </source>
</evidence>
<dbReference type="PANTHER" id="PTHR32361:SF9">
    <property type="entry name" value="FERRIC REDUCTASE TRANSMEMBRANE COMPONENT 3-RELATED"/>
    <property type="match status" value="1"/>
</dbReference>
<dbReference type="Proteomes" id="UP000078544">
    <property type="component" value="Unassembled WGS sequence"/>
</dbReference>
<sequence>MVMLTRLAAAAAALCWCLLGLGAQAKARTQHADVCLQACQNSAVGVRFHDSDVSTNAAQLCLSRLTIESVFLCLNLYCDERARDAQWTELNDMCVVAGGSGIPPLSIIANYTAGDIERLHHIELGEERPPEFEFTQPVVPSSALHKAWVDTLDSVRYAKRNHFLYGMAVLFFWIAVIAVGALHRIILALASLLGSFRPYRGPRKSRTRMWVKRKILLPAAYGYRSATETRCGTVPLRLQTISLLVFALVNIAFTVFGYKIVPVNLYFPSKTTQILKYVSDRTGNIAFSNFPVIWLFGTRNNVAIWLTGWDFGTYNTFHRWVARMATLEAVIHSIGYTIIVFQRGGWSYFAFWWSYKFWVAGEIATIAMCALIACSIFWLRRQKYELFLVLHIVMAVVVMATMFGHVSIFSGGYDLLCWAPVYVWILDRVLRVLRICVFNPTIKPTTATVSYDESTNMLRVEVPCRFPLFNYSPGKFCYLSVMSDARFWESHPFTIASVTDVRVVLGSKLQDEQVPLLEADGIEVDDQEPATTTARTKCTTLTFLIRPYDSFTARMRDLAAAEWPHRATPQVLVDGPYGHSHSLQMFDHVVFIVGGSGVVSPLSYLKLLTGPKRRTKSVQIHWAVREPEFASEIVLNDMRKAVEDSAFSIDLYFSTESERNVHVGGVPSDVTSHYKRRPDARRIIISAAERADNDSLAVVACGPARMADDARNSVIEAMDRGLCDIDYFEESFRW</sequence>
<keyword evidence="3" id="KW-0813">Transport</keyword>
<dbReference type="SFLD" id="SFLDS00052">
    <property type="entry name" value="Ferric_Reductase_Domain"/>
    <property type="match status" value="1"/>
</dbReference>
<evidence type="ECO:0000256" key="11">
    <source>
        <dbReference type="SAM" id="Phobius"/>
    </source>
</evidence>
<dbReference type="SUPFAM" id="SSF52343">
    <property type="entry name" value="Ferredoxin reductase-like, C-terminal NADP-linked domain"/>
    <property type="match status" value="1"/>
</dbReference>
<evidence type="ECO:0000256" key="12">
    <source>
        <dbReference type="SAM" id="SignalP"/>
    </source>
</evidence>
<keyword evidence="8" id="KW-0406">Ion transport</keyword>
<dbReference type="Gene3D" id="3.40.50.80">
    <property type="entry name" value="Nucleotide-binding domain of ferredoxin-NADP reductase (FNR) module"/>
    <property type="match status" value="1"/>
</dbReference>
<dbReference type="InterPro" id="IPR013121">
    <property type="entry name" value="Fe_red_NAD-bd_6"/>
</dbReference>
<keyword evidence="4 11" id="KW-0812">Transmembrane</keyword>
<feature type="domain" description="FAD-binding FR-type" evidence="13">
    <location>
        <begin position="422"/>
        <end position="583"/>
    </location>
</feature>
<feature type="transmembrane region" description="Helical" evidence="11">
    <location>
        <begin position="163"/>
        <end position="196"/>
    </location>
</feature>
<evidence type="ECO:0000256" key="10">
    <source>
        <dbReference type="ARBA" id="ARBA00023180"/>
    </source>
</evidence>
<reference evidence="14 15" key="1">
    <citation type="journal article" date="2016" name="Genome Biol. Evol.">
        <title>Divergent and convergent evolution of fungal pathogenicity.</title>
        <authorList>
            <person name="Shang Y."/>
            <person name="Xiao G."/>
            <person name="Zheng P."/>
            <person name="Cen K."/>
            <person name="Zhan S."/>
            <person name="Wang C."/>
        </authorList>
    </citation>
    <scope>NUCLEOTIDE SEQUENCE [LARGE SCALE GENOMIC DNA]</scope>
    <source>
        <strain evidence="14 15">RCEF 2490</strain>
    </source>
</reference>
<dbReference type="InterPro" id="IPR013112">
    <property type="entry name" value="FAD-bd_8"/>
</dbReference>
<feature type="transmembrane region" description="Helical" evidence="11">
    <location>
        <begin position="386"/>
        <end position="408"/>
    </location>
</feature>
<dbReference type="Pfam" id="PF01794">
    <property type="entry name" value="Ferric_reduct"/>
    <property type="match status" value="1"/>
</dbReference>
<accession>A0A166UBX9</accession>
<dbReference type="SFLD" id="SFLDG01168">
    <property type="entry name" value="Ferric_reductase_subgroup_(FRE"/>
    <property type="match status" value="1"/>
</dbReference>
<keyword evidence="5" id="KW-0249">Electron transport</keyword>
<feature type="chain" id="PRO_5007880498" evidence="12">
    <location>
        <begin position="28"/>
        <end position="734"/>
    </location>
</feature>
<protein>
    <submittedName>
        <fullName evidence="14">Ferric-chelate reductase</fullName>
    </submittedName>
</protein>
<evidence type="ECO:0000256" key="8">
    <source>
        <dbReference type="ARBA" id="ARBA00023065"/>
    </source>
</evidence>
<keyword evidence="10" id="KW-0325">Glycoprotein</keyword>
<dbReference type="GO" id="GO:0006879">
    <property type="term" value="P:intracellular iron ion homeostasis"/>
    <property type="evidence" value="ECO:0007669"/>
    <property type="project" value="TreeGrafter"/>
</dbReference>
<dbReference type="PROSITE" id="PS51384">
    <property type="entry name" value="FAD_FR"/>
    <property type="match status" value="1"/>
</dbReference>
<dbReference type="AlphaFoldDB" id="A0A166UBX9"/>
<evidence type="ECO:0000256" key="9">
    <source>
        <dbReference type="ARBA" id="ARBA00023136"/>
    </source>
</evidence>
<evidence type="ECO:0000256" key="5">
    <source>
        <dbReference type="ARBA" id="ARBA00022982"/>
    </source>
</evidence>
<dbReference type="GO" id="GO:0005886">
    <property type="term" value="C:plasma membrane"/>
    <property type="evidence" value="ECO:0007669"/>
    <property type="project" value="TreeGrafter"/>
</dbReference>
<dbReference type="CDD" id="cd06186">
    <property type="entry name" value="NOX_Duox_like_FAD_NADP"/>
    <property type="match status" value="1"/>
</dbReference>
<dbReference type="InterPro" id="IPR017927">
    <property type="entry name" value="FAD-bd_FR_type"/>
</dbReference>